<organism evidence="1 2">
    <name type="scientific">Croceimicrobium hydrocarbonivorans</name>
    <dbReference type="NCBI Taxonomy" id="2761580"/>
    <lineage>
        <taxon>Bacteria</taxon>
        <taxon>Pseudomonadati</taxon>
        <taxon>Bacteroidota</taxon>
        <taxon>Flavobacteriia</taxon>
        <taxon>Flavobacteriales</taxon>
        <taxon>Owenweeksiaceae</taxon>
        <taxon>Croceimicrobium</taxon>
    </lineage>
</organism>
<evidence type="ECO:0000313" key="2">
    <source>
        <dbReference type="Proteomes" id="UP000516305"/>
    </source>
</evidence>
<protein>
    <recommendedName>
        <fullName evidence="3">Lipoprotein</fullName>
    </recommendedName>
</protein>
<accession>A0A7H0VH22</accession>
<dbReference type="RefSeq" id="WP_210759546.1">
    <property type="nucleotide sequence ID" value="NZ_CP060139.1"/>
</dbReference>
<evidence type="ECO:0008006" key="3">
    <source>
        <dbReference type="Google" id="ProtNLM"/>
    </source>
</evidence>
<proteinExistence type="predicted"/>
<dbReference type="PROSITE" id="PS51257">
    <property type="entry name" value="PROKAR_LIPOPROTEIN"/>
    <property type="match status" value="1"/>
</dbReference>
<evidence type="ECO:0000313" key="1">
    <source>
        <dbReference type="EMBL" id="QNR25020.1"/>
    </source>
</evidence>
<name>A0A7H0VH22_9FLAO</name>
<gene>
    <name evidence="1" type="ORF">H4K34_04015</name>
</gene>
<dbReference type="AlphaFoldDB" id="A0A7H0VH22"/>
<sequence length="177" mass="20446">MKLVITVYLLFFISACSNPELNSENQGGNEPIAGDSPSQMKALDLELDMKEDSSYCHIQNAFERDGEIYVVVDFIQYYTFDQAIEEARKRGQAELEILDNGDTNYFVFNDYFIANDNPRLRAYRLNEATRIESVPGLNGLDSLYFGNFQDEFEARGNPFFIWVENGWVSRMKEIFIP</sequence>
<reference evidence="1 2" key="1">
    <citation type="submission" date="2020-08" db="EMBL/GenBank/DDBJ databases">
        <title>Croceimicrobium hydrocarbonivorans gen. nov., sp. nov., a novel marine bacterium isolated from a bacterial consortium that degrades polyethylene terephthalate.</title>
        <authorList>
            <person name="Liu R."/>
        </authorList>
    </citation>
    <scope>NUCLEOTIDE SEQUENCE [LARGE SCALE GENOMIC DNA]</scope>
    <source>
        <strain evidence="1 2">A20-9</strain>
    </source>
</reference>
<dbReference type="EMBL" id="CP060139">
    <property type="protein sequence ID" value="QNR25020.1"/>
    <property type="molecule type" value="Genomic_DNA"/>
</dbReference>
<dbReference type="Proteomes" id="UP000516305">
    <property type="component" value="Chromosome"/>
</dbReference>
<keyword evidence="2" id="KW-1185">Reference proteome</keyword>
<dbReference type="KEGG" id="chyd:H4K34_04015"/>